<dbReference type="Pfam" id="PF08785">
    <property type="entry name" value="Ku_PK_bind"/>
    <property type="match status" value="1"/>
</dbReference>
<keyword evidence="9" id="KW-0378">Hydrolase</keyword>
<evidence type="ECO:0000256" key="4">
    <source>
        <dbReference type="ARBA" id="ARBA00012551"/>
    </source>
</evidence>
<dbReference type="PANTHER" id="PTHR12604">
    <property type="entry name" value="KU AUTOANTIGEN DNA HELICASE"/>
    <property type="match status" value="1"/>
</dbReference>
<sequence>MPSDRAGYTLVVYAIDVSPPMNENKADPATESKVPKLDLVKEFVARKCEPKISSGRKTEAVGILSYGGKTNNQANRAYVEQNPDEEDPPYANVSCDVAIQTAKPKTVEVIMNLDIGKYEGNPVSTLMVALDMIHTHKHTKSWALEVVLITDGESAFKQDEYEEAMDRFDDLGVRLSVIGIDFQPLDEAVDKTKTRNKRLSEKFWRTFVSLLHERIAKTTNSEEMLPTLELFDDALLESRLPKASVVNGTVSGIDLHVGSPEVDAEQAITIPIKYSKATMKARPPTLSKAWKPAMDLQAPVRPSLGNQRQSSNQLMSSIIHQSQSQGGEVPKPEDFASMISADVKHHSTYVVKKVENAPSASQMASQLGSQGLQGDYLDQFNATQQATQNEDDEAEEEFVEKEDLVKAWRFGSTWVPMEADTFEPMDTTKGVEILGFFPKDAIKRHLLMGEVRFVWPDLTSPKAQIQFSALVEGMELRGMCAVVRWVLKDQAEPVIGLCVPAMDFPGEGKRLDYMYWVKLPFAEDEHNFWFPSLTTYKTATGKVVKEHPLLPTDEQCELMDELVESMDLDLYAKEQAKRAKDDTEANDEDMSEAEEEDESPRWFDPQKSYNPVIHRIKEAIFHASLTADLDAKPLGPPHPELTKYFDTPAEIGEQVEDLTNKLKEALDIKKVPPRTRKKVQKEGLREDEGYIDIDELFDENATTSSQIKGDSTTNSQSVKPKIERPSPIKGSDKPRFIESDDEDIEPLKIETKTKAKPKSGRLISNENPLEDFRRLVEGEGDIFRKAIKDLGLVIEENIRSSFSYQNYPLALECLKEMREIALTFEEVETYNDIIDDLEKKVKAGKHKDFWKRFEAEGQNVAKITEQEAQEALAKDHDD</sequence>
<dbReference type="InterPro" id="IPR024193">
    <property type="entry name" value="Ku80"/>
</dbReference>
<gene>
    <name evidence="20" type="ORF">L201_000206</name>
</gene>
<evidence type="ECO:0000256" key="13">
    <source>
        <dbReference type="ARBA" id="ARBA00023125"/>
    </source>
</evidence>
<keyword evidence="11" id="KW-0067">ATP-binding</keyword>
<evidence type="ECO:0000256" key="16">
    <source>
        <dbReference type="ARBA" id="ARBA00023242"/>
    </source>
</evidence>
<keyword evidence="8" id="KW-0227">DNA damage</keyword>
<dbReference type="Gene3D" id="3.40.50.410">
    <property type="entry name" value="von Willebrand factor, type A domain"/>
    <property type="match status" value="1"/>
</dbReference>
<dbReference type="SUPFAM" id="SSF100939">
    <property type="entry name" value="SPOC domain-like"/>
    <property type="match status" value="1"/>
</dbReference>
<evidence type="ECO:0000259" key="19">
    <source>
        <dbReference type="SMART" id="SM00559"/>
    </source>
</evidence>
<feature type="compositionally biased region" description="Basic and acidic residues" evidence="18">
    <location>
        <begin position="720"/>
        <end position="737"/>
    </location>
</feature>
<feature type="compositionally biased region" description="Polar residues" evidence="18">
    <location>
        <begin position="702"/>
        <end position="718"/>
    </location>
</feature>
<keyword evidence="7" id="KW-0547">Nucleotide-binding</keyword>
<evidence type="ECO:0000256" key="10">
    <source>
        <dbReference type="ARBA" id="ARBA00022806"/>
    </source>
</evidence>
<dbReference type="SMART" id="SM00559">
    <property type="entry name" value="Ku78"/>
    <property type="match status" value="1"/>
</dbReference>
<dbReference type="InterPro" id="IPR006164">
    <property type="entry name" value="DNA_bd_Ku70/Ku80"/>
</dbReference>
<evidence type="ECO:0000256" key="1">
    <source>
        <dbReference type="ARBA" id="ARBA00004123"/>
    </source>
</evidence>
<name>A0AAX4JKE5_9TREE</name>
<keyword evidence="13" id="KW-0238">DNA-binding</keyword>
<feature type="region of interest" description="Disordered" evidence="18">
    <location>
        <begin position="575"/>
        <end position="605"/>
    </location>
</feature>
<dbReference type="GO" id="GO:0000781">
    <property type="term" value="C:chromosome, telomeric region"/>
    <property type="evidence" value="ECO:0007669"/>
    <property type="project" value="UniProtKB-SubCell"/>
</dbReference>
<dbReference type="GO" id="GO:0043564">
    <property type="term" value="C:Ku70:Ku80 complex"/>
    <property type="evidence" value="ECO:0007669"/>
    <property type="project" value="InterPro"/>
</dbReference>
<dbReference type="GO" id="GO:0005524">
    <property type="term" value="F:ATP binding"/>
    <property type="evidence" value="ECO:0007669"/>
    <property type="project" value="UniProtKB-KW"/>
</dbReference>
<dbReference type="Gene3D" id="1.25.40.240">
    <property type="entry name" value="Ku, C-terminal domain"/>
    <property type="match status" value="1"/>
</dbReference>
<dbReference type="EMBL" id="CP144098">
    <property type="protein sequence ID" value="WWC85343.1"/>
    <property type="molecule type" value="Genomic_DNA"/>
</dbReference>
<comment type="similarity">
    <text evidence="3">Belongs to the ku80 family.</text>
</comment>
<evidence type="ECO:0000256" key="7">
    <source>
        <dbReference type="ARBA" id="ARBA00022741"/>
    </source>
</evidence>
<proteinExistence type="inferred from homology"/>
<dbReference type="GeneID" id="91090878"/>
<evidence type="ECO:0000313" key="21">
    <source>
        <dbReference type="Proteomes" id="UP001355207"/>
    </source>
</evidence>
<dbReference type="EC" id="3.6.4.12" evidence="4"/>
<reference evidence="20 21" key="1">
    <citation type="submission" date="2024-01" db="EMBL/GenBank/DDBJ databases">
        <title>Comparative genomics of Cryptococcus and Kwoniella reveals pathogenesis evolution and contrasting modes of karyotype evolution via chromosome fusion or intercentromeric recombination.</title>
        <authorList>
            <person name="Coelho M.A."/>
            <person name="David-Palma M."/>
            <person name="Shea T."/>
            <person name="Bowers K."/>
            <person name="McGinley-Smith S."/>
            <person name="Mohammad A.W."/>
            <person name="Gnirke A."/>
            <person name="Yurkov A.M."/>
            <person name="Nowrousian M."/>
            <person name="Sun S."/>
            <person name="Cuomo C.A."/>
            <person name="Heitman J."/>
        </authorList>
    </citation>
    <scope>NUCLEOTIDE SEQUENCE [LARGE SCALE GENOMIC DNA]</scope>
    <source>
        <strain evidence="20 21">CBS 6074</strain>
    </source>
</reference>
<dbReference type="GO" id="GO:0016787">
    <property type="term" value="F:hydrolase activity"/>
    <property type="evidence" value="ECO:0007669"/>
    <property type="project" value="UniProtKB-KW"/>
</dbReference>
<dbReference type="GO" id="GO:0003690">
    <property type="term" value="F:double-stranded DNA binding"/>
    <property type="evidence" value="ECO:0007669"/>
    <property type="project" value="TreeGrafter"/>
</dbReference>
<evidence type="ECO:0000256" key="5">
    <source>
        <dbReference type="ARBA" id="ARBA00021792"/>
    </source>
</evidence>
<keyword evidence="21" id="KW-1185">Reference proteome</keyword>
<feature type="domain" description="Ku" evidence="19">
    <location>
        <begin position="396"/>
        <end position="536"/>
    </location>
</feature>
<feature type="region of interest" description="Disordered" evidence="18">
    <location>
        <begin position="702"/>
        <end position="737"/>
    </location>
</feature>
<dbReference type="CDD" id="cd00198">
    <property type="entry name" value="vWFA"/>
    <property type="match status" value="1"/>
</dbReference>
<evidence type="ECO:0000256" key="3">
    <source>
        <dbReference type="ARBA" id="ARBA00007726"/>
    </source>
</evidence>
<dbReference type="Pfam" id="PF02735">
    <property type="entry name" value="Ku"/>
    <property type="match status" value="1"/>
</dbReference>
<accession>A0AAX4JKE5</accession>
<dbReference type="GO" id="GO:0006303">
    <property type="term" value="P:double-strand break repair via nonhomologous end joining"/>
    <property type="evidence" value="ECO:0007669"/>
    <property type="project" value="InterPro"/>
</dbReference>
<evidence type="ECO:0000256" key="2">
    <source>
        <dbReference type="ARBA" id="ARBA00004574"/>
    </source>
</evidence>
<dbReference type="AlphaFoldDB" id="A0AAX4JKE5"/>
<keyword evidence="16" id="KW-0539">Nucleus</keyword>
<dbReference type="GO" id="GO:0003684">
    <property type="term" value="F:damaged DNA binding"/>
    <property type="evidence" value="ECO:0007669"/>
    <property type="project" value="InterPro"/>
</dbReference>
<dbReference type="SUPFAM" id="SSF101420">
    <property type="entry name" value="C-terminal domain of Ku80"/>
    <property type="match status" value="1"/>
</dbReference>
<keyword evidence="12" id="KW-0779">Telomere</keyword>
<dbReference type="GO" id="GO:0000723">
    <property type="term" value="P:telomere maintenance"/>
    <property type="evidence" value="ECO:0007669"/>
    <property type="project" value="InterPro"/>
</dbReference>
<feature type="compositionally biased region" description="Acidic residues" evidence="18">
    <location>
        <begin position="584"/>
        <end position="598"/>
    </location>
</feature>
<evidence type="ECO:0000256" key="17">
    <source>
        <dbReference type="ARBA" id="ARBA00031847"/>
    </source>
</evidence>
<evidence type="ECO:0000256" key="12">
    <source>
        <dbReference type="ARBA" id="ARBA00022895"/>
    </source>
</evidence>
<keyword evidence="15" id="KW-0234">DNA repair</keyword>
<dbReference type="RefSeq" id="XP_066072106.1">
    <property type="nucleotide sequence ID" value="XM_066216009.1"/>
</dbReference>
<dbReference type="InterPro" id="IPR016194">
    <property type="entry name" value="SPOC-like_C_dom_sf"/>
</dbReference>
<evidence type="ECO:0000313" key="20">
    <source>
        <dbReference type="EMBL" id="WWC85343.1"/>
    </source>
</evidence>
<dbReference type="InterPro" id="IPR014893">
    <property type="entry name" value="Ku_PK_bind"/>
</dbReference>
<dbReference type="GO" id="GO:0003678">
    <property type="term" value="F:DNA helicase activity"/>
    <property type="evidence" value="ECO:0007669"/>
    <property type="project" value="UniProtKB-EC"/>
</dbReference>
<evidence type="ECO:0000256" key="18">
    <source>
        <dbReference type="SAM" id="MobiDB-lite"/>
    </source>
</evidence>
<dbReference type="PANTHER" id="PTHR12604:SF4">
    <property type="entry name" value="X-RAY REPAIR CROSS-COMPLEMENTING PROTEIN 5"/>
    <property type="match status" value="1"/>
</dbReference>
<dbReference type="GO" id="GO:0006310">
    <property type="term" value="P:DNA recombination"/>
    <property type="evidence" value="ECO:0007669"/>
    <property type="project" value="UniProtKB-KW"/>
</dbReference>
<evidence type="ECO:0000256" key="14">
    <source>
        <dbReference type="ARBA" id="ARBA00023172"/>
    </source>
</evidence>
<dbReference type="Gene3D" id="2.40.290.10">
    <property type="match status" value="1"/>
</dbReference>
<dbReference type="Proteomes" id="UP001355207">
    <property type="component" value="Chromosome 1"/>
</dbReference>
<protein>
    <recommendedName>
        <fullName evidence="5">ATP-dependent DNA helicase II subunit 2</fullName>
        <ecNumber evidence="4">3.6.4.12</ecNumber>
    </recommendedName>
    <alternativeName>
        <fullName evidence="17">ATP-dependent DNA helicase II subunit Ku80</fullName>
    </alternativeName>
</protein>
<evidence type="ECO:0000256" key="6">
    <source>
        <dbReference type="ARBA" id="ARBA00022454"/>
    </source>
</evidence>
<evidence type="ECO:0000256" key="8">
    <source>
        <dbReference type="ARBA" id="ARBA00022763"/>
    </source>
</evidence>
<dbReference type="InterPro" id="IPR036494">
    <property type="entry name" value="Ku_C_sf"/>
</dbReference>
<dbReference type="InterPro" id="IPR036465">
    <property type="entry name" value="vWFA_dom_sf"/>
</dbReference>
<comment type="subcellular location">
    <subcellularLocation>
        <location evidence="2">Chromosome</location>
        <location evidence="2">Telomere</location>
    </subcellularLocation>
    <subcellularLocation>
        <location evidence="1">Nucleus</location>
    </subcellularLocation>
</comment>
<keyword evidence="14" id="KW-0233">DNA recombination</keyword>
<evidence type="ECO:0000256" key="9">
    <source>
        <dbReference type="ARBA" id="ARBA00022801"/>
    </source>
</evidence>
<dbReference type="CDD" id="cd00873">
    <property type="entry name" value="KU80"/>
    <property type="match status" value="1"/>
</dbReference>
<organism evidence="20 21">
    <name type="scientific">Kwoniella dendrophila CBS 6074</name>
    <dbReference type="NCBI Taxonomy" id="1295534"/>
    <lineage>
        <taxon>Eukaryota</taxon>
        <taxon>Fungi</taxon>
        <taxon>Dikarya</taxon>
        <taxon>Basidiomycota</taxon>
        <taxon>Agaricomycotina</taxon>
        <taxon>Tremellomycetes</taxon>
        <taxon>Tremellales</taxon>
        <taxon>Cryptococcaceae</taxon>
        <taxon>Kwoniella</taxon>
    </lineage>
</organism>
<dbReference type="GO" id="GO:0042162">
    <property type="term" value="F:telomeric DNA binding"/>
    <property type="evidence" value="ECO:0007669"/>
    <property type="project" value="InterPro"/>
</dbReference>
<keyword evidence="10" id="KW-0347">Helicase</keyword>
<dbReference type="Gene3D" id="1.10.1600.10">
    <property type="match status" value="1"/>
</dbReference>
<dbReference type="SUPFAM" id="SSF53300">
    <property type="entry name" value="vWA-like"/>
    <property type="match status" value="1"/>
</dbReference>
<evidence type="ECO:0000256" key="11">
    <source>
        <dbReference type="ARBA" id="ARBA00022840"/>
    </source>
</evidence>
<evidence type="ECO:0000256" key="15">
    <source>
        <dbReference type="ARBA" id="ARBA00023204"/>
    </source>
</evidence>
<keyword evidence="6" id="KW-0158">Chromosome</keyword>